<dbReference type="GO" id="GO:0005634">
    <property type="term" value="C:nucleus"/>
    <property type="evidence" value="ECO:0007669"/>
    <property type="project" value="UniProtKB-SubCell"/>
</dbReference>
<dbReference type="GO" id="GO:0045893">
    <property type="term" value="P:positive regulation of DNA-templated transcription"/>
    <property type="evidence" value="ECO:0007669"/>
    <property type="project" value="TreeGrafter"/>
</dbReference>
<dbReference type="AlphaFoldDB" id="A0A5C7HRV8"/>
<dbReference type="GO" id="GO:0000976">
    <property type="term" value="F:transcription cis-regulatory region binding"/>
    <property type="evidence" value="ECO:0007669"/>
    <property type="project" value="TreeGrafter"/>
</dbReference>
<evidence type="ECO:0000256" key="7">
    <source>
        <dbReference type="SAM" id="MobiDB-lite"/>
    </source>
</evidence>
<evidence type="ECO:0000256" key="2">
    <source>
        <dbReference type="ARBA" id="ARBA00023015"/>
    </source>
</evidence>
<keyword evidence="3" id="KW-0238">DNA-binding</keyword>
<keyword evidence="10" id="KW-1185">Reference proteome</keyword>
<dbReference type="GO" id="GO:0003700">
    <property type="term" value="F:DNA-binding transcription factor activity"/>
    <property type="evidence" value="ECO:0007669"/>
    <property type="project" value="InterPro"/>
</dbReference>
<sequence>MDASSNISEEDHNLVDVNNKDQIKKRKRLMSNRESARRSRLKKMNQLNSLLAEMKKIKEENDQMLLTMSLSNQLYLDMEAQNSVLRAQIAELNYRLQTLKEIINVVSSSLSCYGVCETINNPLLLDQYHQNVNYNNNVINNNGENYFSMNVDLATPFYMNHQPTMAAPAGRFI</sequence>
<proteinExistence type="predicted"/>
<keyword evidence="6" id="KW-0175">Coiled coil</keyword>
<dbReference type="PROSITE" id="PS50217">
    <property type="entry name" value="BZIP"/>
    <property type="match status" value="1"/>
</dbReference>
<dbReference type="OrthoDB" id="1614897at2759"/>
<evidence type="ECO:0000256" key="5">
    <source>
        <dbReference type="ARBA" id="ARBA00023242"/>
    </source>
</evidence>
<dbReference type="Gene3D" id="1.20.5.170">
    <property type="match status" value="1"/>
</dbReference>
<dbReference type="CDD" id="cd14702">
    <property type="entry name" value="bZIP_plant_GBF1"/>
    <property type="match status" value="1"/>
</dbReference>
<protein>
    <recommendedName>
        <fullName evidence="8">BZIP domain-containing protein</fullName>
    </recommendedName>
</protein>
<dbReference type="SUPFAM" id="SSF57959">
    <property type="entry name" value="Leucine zipper domain"/>
    <property type="match status" value="1"/>
</dbReference>
<evidence type="ECO:0000256" key="3">
    <source>
        <dbReference type="ARBA" id="ARBA00023125"/>
    </source>
</evidence>
<keyword evidence="5" id="KW-0539">Nucleus</keyword>
<dbReference type="PANTHER" id="PTHR45764">
    <property type="entry name" value="BZIP TRANSCRIPTION FACTOR 44"/>
    <property type="match status" value="1"/>
</dbReference>
<dbReference type="SMART" id="SM00338">
    <property type="entry name" value="BRLZ"/>
    <property type="match status" value="1"/>
</dbReference>
<dbReference type="Proteomes" id="UP000323000">
    <property type="component" value="Chromosome 6"/>
</dbReference>
<keyword evidence="4" id="KW-0804">Transcription</keyword>
<evidence type="ECO:0000256" key="6">
    <source>
        <dbReference type="SAM" id="Coils"/>
    </source>
</evidence>
<dbReference type="EMBL" id="VAHF01000006">
    <property type="protein sequence ID" value="TXG59710.1"/>
    <property type="molecule type" value="Genomic_DNA"/>
</dbReference>
<feature type="compositionally biased region" description="Basic and acidic residues" evidence="7">
    <location>
        <begin position="9"/>
        <end position="22"/>
    </location>
</feature>
<dbReference type="InterPro" id="IPR004827">
    <property type="entry name" value="bZIP"/>
</dbReference>
<dbReference type="PANTHER" id="PTHR45764:SF38">
    <property type="entry name" value="BZIP TRANSCRIPTION FACTOR 44"/>
    <property type="match status" value="1"/>
</dbReference>
<dbReference type="InterPro" id="IPR045314">
    <property type="entry name" value="bZIP_plant_GBF1"/>
</dbReference>
<evidence type="ECO:0000259" key="8">
    <source>
        <dbReference type="PROSITE" id="PS50217"/>
    </source>
</evidence>
<comment type="caution">
    <text evidence="9">The sequence shown here is derived from an EMBL/GenBank/DDBJ whole genome shotgun (WGS) entry which is preliminary data.</text>
</comment>
<evidence type="ECO:0000313" key="10">
    <source>
        <dbReference type="Proteomes" id="UP000323000"/>
    </source>
</evidence>
<accession>A0A5C7HRV8</accession>
<evidence type="ECO:0000256" key="4">
    <source>
        <dbReference type="ARBA" id="ARBA00023163"/>
    </source>
</evidence>
<feature type="domain" description="BZIP" evidence="8">
    <location>
        <begin position="22"/>
        <end position="64"/>
    </location>
</feature>
<comment type="subcellular location">
    <subcellularLocation>
        <location evidence="1">Nucleus</location>
    </subcellularLocation>
</comment>
<dbReference type="PROSITE" id="PS00036">
    <property type="entry name" value="BZIP_BASIC"/>
    <property type="match status" value="1"/>
</dbReference>
<evidence type="ECO:0000313" key="9">
    <source>
        <dbReference type="EMBL" id="TXG59710.1"/>
    </source>
</evidence>
<feature type="region of interest" description="Disordered" evidence="7">
    <location>
        <begin position="1"/>
        <end position="38"/>
    </location>
</feature>
<gene>
    <name evidence="9" type="ORF">EZV62_014283</name>
</gene>
<evidence type="ECO:0000256" key="1">
    <source>
        <dbReference type="ARBA" id="ARBA00004123"/>
    </source>
</evidence>
<dbReference type="InterPro" id="IPR046347">
    <property type="entry name" value="bZIP_sf"/>
</dbReference>
<feature type="coiled-coil region" evidence="6">
    <location>
        <begin position="40"/>
        <end position="67"/>
    </location>
</feature>
<organism evidence="9 10">
    <name type="scientific">Acer yangbiense</name>
    <dbReference type="NCBI Taxonomy" id="1000413"/>
    <lineage>
        <taxon>Eukaryota</taxon>
        <taxon>Viridiplantae</taxon>
        <taxon>Streptophyta</taxon>
        <taxon>Embryophyta</taxon>
        <taxon>Tracheophyta</taxon>
        <taxon>Spermatophyta</taxon>
        <taxon>Magnoliopsida</taxon>
        <taxon>eudicotyledons</taxon>
        <taxon>Gunneridae</taxon>
        <taxon>Pentapetalae</taxon>
        <taxon>rosids</taxon>
        <taxon>malvids</taxon>
        <taxon>Sapindales</taxon>
        <taxon>Sapindaceae</taxon>
        <taxon>Hippocastanoideae</taxon>
        <taxon>Acereae</taxon>
        <taxon>Acer</taxon>
    </lineage>
</organism>
<keyword evidence="2" id="KW-0805">Transcription regulation</keyword>
<name>A0A5C7HRV8_9ROSI</name>
<dbReference type="Pfam" id="PF00170">
    <property type="entry name" value="bZIP_1"/>
    <property type="match status" value="1"/>
</dbReference>
<dbReference type="GO" id="GO:0046982">
    <property type="term" value="F:protein heterodimerization activity"/>
    <property type="evidence" value="ECO:0007669"/>
    <property type="project" value="UniProtKB-ARBA"/>
</dbReference>
<reference evidence="10" key="1">
    <citation type="journal article" date="2019" name="Gigascience">
        <title>De novo genome assembly of the endangered Acer yangbiense, a plant species with extremely small populations endemic to Yunnan Province, China.</title>
        <authorList>
            <person name="Yang J."/>
            <person name="Wariss H.M."/>
            <person name="Tao L."/>
            <person name="Zhang R."/>
            <person name="Yun Q."/>
            <person name="Hollingsworth P."/>
            <person name="Dao Z."/>
            <person name="Luo G."/>
            <person name="Guo H."/>
            <person name="Ma Y."/>
            <person name="Sun W."/>
        </authorList>
    </citation>
    <scope>NUCLEOTIDE SEQUENCE [LARGE SCALE GENOMIC DNA]</scope>
    <source>
        <strain evidence="10">cv. Malutang</strain>
    </source>
</reference>